<evidence type="ECO:0000256" key="1">
    <source>
        <dbReference type="SAM" id="Phobius"/>
    </source>
</evidence>
<comment type="caution">
    <text evidence="2">The sequence shown here is derived from an EMBL/GenBank/DDBJ whole genome shotgun (WGS) entry which is preliminary data.</text>
</comment>
<gene>
    <name evidence="2" type="ORF">FGO68_gene6428</name>
</gene>
<dbReference type="EMBL" id="RRYP01012331">
    <property type="protein sequence ID" value="TNV77186.1"/>
    <property type="molecule type" value="Genomic_DNA"/>
</dbReference>
<feature type="transmembrane region" description="Helical" evidence="1">
    <location>
        <begin position="219"/>
        <end position="240"/>
    </location>
</feature>
<organism evidence="2 3">
    <name type="scientific">Halteria grandinella</name>
    <dbReference type="NCBI Taxonomy" id="5974"/>
    <lineage>
        <taxon>Eukaryota</taxon>
        <taxon>Sar</taxon>
        <taxon>Alveolata</taxon>
        <taxon>Ciliophora</taxon>
        <taxon>Intramacronucleata</taxon>
        <taxon>Spirotrichea</taxon>
        <taxon>Stichotrichia</taxon>
        <taxon>Sporadotrichida</taxon>
        <taxon>Halteriidae</taxon>
        <taxon>Halteria</taxon>
    </lineage>
</organism>
<sequence>MLKEQNPPLEVHEVHFRIRLNDFGQAYNTLLCDFLKALEEESLTNNVDAELQASLINKYLISYPLQINGKVYKVLISQKYIGPFDNITSFKDRGLGQIKLKHLFLNAARRKMLTHEVFYLRMDDLQHFQLFSSGLNQLLSLRLQGSSIIGVHNGKNYRVIPYEQCIELAQSIGIPYIEIDMSNGLNMRNFVMNCVMQTVEERKQFDREMKVSELKETPLGFIFGFIIFCFIFGLYCMYDANSFSSLAHKVLLSFYSILLSAILVRSGNTLEEECQQFMRVQLRTVFLCIAGFSPYVFLIYQFVMDCVNNQGWLRDIICIVVSTVVGFLVTLGMFVYKNYYKLKYF</sequence>
<dbReference type="Proteomes" id="UP000785679">
    <property type="component" value="Unassembled WGS sequence"/>
</dbReference>
<accession>A0A8J8NN53</accession>
<keyword evidence="3" id="KW-1185">Reference proteome</keyword>
<evidence type="ECO:0000313" key="2">
    <source>
        <dbReference type="EMBL" id="TNV77186.1"/>
    </source>
</evidence>
<feature type="transmembrane region" description="Helical" evidence="1">
    <location>
        <begin position="285"/>
        <end position="304"/>
    </location>
</feature>
<keyword evidence="1" id="KW-0812">Transmembrane</keyword>
<name>A0A8J8NN53_HALGN</name>
<feature type="transmembrane region" description="Helical" evidence="1">
    <location>
        <begin position="246"/>
        <end position="264"/>
    </location>
</feature>
<dbReference type="AlphaFoldDB" id="A0A8J8NN53"/>
<reference evidence="2" key="1">
    <citation type="submission" date="2019-06" db="EMBL/GenBank/DDBJ databases">
        <authorList>
            <person name="Zheng W."/>
        </authorList>
    </citation>
    <scope>NUCLEOTIDE SEQUENCE</scope>
    <source>
        <strain evidence="2">QDHG01</strain>
    </source>
</reference>
<proteinExistence type="predicted"/>
<protein>
    <submittedName>
        <fullName evidence="2">Uncharacterized protein</fullName>
    </submittedName>
</protein>
<keyword evidence="1" id="KW-1133">Transmembrane helix</keyword>
<keyword evidence="1" id="KW-0472">Membrane</keyword>
<feature type="transmembrane region" description="Helical" evidence="1">
    <location>
        <begin position="316"/>
        <end position="336"/>
    </location>
</feature>
<evidence type="ECO:0000313" key="3">
    <source>
        <dbReference type="Proteomes" id="UP000785679"/>
    </source>
</evidence>